<dbReference type="GO" id="GO:0005737">
    <property type="term" value="C:cytoplasm"/>
    <property type="evidence" value="ECO:0007669"/>
    <property type="project" value="TreeGrafter"/>
</dbReference>
<protein>
    <recommendedName>
        <fullName evidence="4">VWFA domain-containing protein</fullName>
    </recommendedName>
</protein>
<dbReference type="Pfam" id="PF25106">
    <property type="entry name" value="VWA_4"/>
    <property type="match status" value="1"/>
</dbReference>
<comment type="subcellular location">
    <subcellularLocation>
        <location evidence="1">Secreted</location>
    </subcellularLocation>
</comment>
<dbReference type="OrthoDB" id="301415at2759"/>
<evidence type="ECO:0000259" key="4">
    <source>
        <dbReference type="PROSITE" id="PS50234"/>
    </source>
</evidence>
<evidence type="ECO:0000256" key="2">
    <source>
        <dbReference type="ARBA" id="ARBA00022525"/>
    </source>
</evidence>
<dbReference type="PROSITE" id="PS50234">
    <property type="entry name" value="VWFA"/>
    <property type="match status" value="1"/>
</dbReference>
<reference evidence="5" key="1">
    <citation type="submission" date="2022-11" db="UniProtKB">
        <authorList>
            <consortium name="EnsemblMetazoa"/>
        </authorList>
    </citation>
    <scope>IDENTIFICATION</scope>
</reference>
<dbReference type="GO" id="GO:0004674">
    <property type="term" value="F:protein serine/threonine kinase activity"/>
    <property type="evidence" value="ECO:0007669"/>
    <property type="project" value="TreeGrafter"/>
</dbReference>
<feature type="domain" description="VWFA" evidence="4">
    <location>
        <begin position="14"/>
        <end position="219"/>
    </location>
</feature>
<dbReference type="InterPro" id="IPR036465">
    <property type="entry name" value="vWFA_dom_sf"/>
</dbReference>
<dbReference type="InterPro" id="IPR056861">
    <property type="entry name" value="HMCN1-like_VWA"/>
</dbReference>
<sequence length="358" mass="40199">MDYLEPRHDSEKIDLAFIVDCTGSMGSYIKQVQKHVQYIAETIARTSFDVRLALIEYRDHPPQDRSFITRIHDFTSDVKEMKTWVDQMAASGGGDWPEAVADALQLGTRLSYRKQSTKMCVLIADAPPHGLDENGDGFPDGCPKGHDPLAACHLMAQKGIVLYCIGCEPSVDAFRDFLIGLAHITGGQYVPLRQAKTLTKVIISAAQEEVSLEKLMGHATDFVHLKMIEMKHKKTNVKVDDLAKEFHDKLRLTGIKSDALQMNDKPLDPVTPDGKQYSHMKKMSEAKAFYKSKKNPRGRYHGKLGNSDGSVVINQHMEISEPQTERLLKRAIAIKKLPVTYDENKEMVITHDTIPDKL</sequence>
<dbReference type="KEGG" id="epa:110252439"/>
<keyword evidence="3" id="KW-0732">Signal</keyword>
<dbReference type="PANTHER" id="PTHR47763:SF1">
    <property type="entry name" value="DUF659 DOMAIN-CONTAINING PROTEIN"/>
    <property type="match status" value="1"/>
</dbReference>
<keyword evidence="6" id="KW-1185">Reference proteome</keyword>
<dbReference type="EnsemblMetazoa" id="XM_021059263.2">
    <property type="protein sequence ID" value="XP_020914922.1"/>
    <property type="gene ID" value="LOC110252439"/>
</dbReference>
<evidence type="ECO:0000313" key="6">
    <source>
        <dbReference type="Proteomes" id="UP000887567"/>
    </source>
</evidence>
<dbReference type="Gene3D" id="3.40.50.410">
    <property type="entry name" value="von Willebrand factor, type A domain"/>
    <property type="match status" value="1"/>
</dbReference>
<dbReference type="Proteomes" id="UP000887567">
    <property type="component" value="Unplaced"/>
</dbReference>
<accession>A0A913Y4C9</accession>
<dbReference type="RefSeq" id="XP_020914922.1">
    <property type="nucleotide sequence ID" value="XM_021059263.2"/>
</dbReference>
<dbReference type="CDD" id="cd00198">
    <property type="entry name" value="vWFA"/>
    <property type="match status" value="1"/>
</dbReference>
<dbReference type="SUPFAM" id="SSF53300">
    <property type="entry name" value="vWA-like"/>
    <property type="match status" value="1"/>
</dbReference>
<evidence type="ECO:0000256" key="1">
    <source>
        <dbReference type="ARBA" id="ARBA00004613"/>
    </source>
</evidence>
<evidence type="ECO:0000313" key="5">
    <source>
        <dbReference type="EnsemblMetazoa" id="XP_020914922.1"/>
    </source>
</evidence>
<organism evidence="5 6">
    <name type="scientific">Exaiptasia diaphana</name>
    <name type="common">Tropical sea anemone</name>
    <name type="synonym">Aiptasia pulchella</name>
    <dbReference type="NCBI Taxonomy" id="2652724"/>
    <lineage>
        <taxon>Eukaryota</taxon>
        <taxon>Metazoa</taxon>
        <taxon>Cnidaria</taxon>
        <taxon>Anthozoa</taxon>
        <taxon>Hexacorallia</taxon>
        <taxon>Actiniaria</taxon>
        <taxon>Aiptasiidae</taxon>
        <taxon>Exaiptasia</taxon>
    </lineage>
</organism>
<dbReference type="AlphaFoldDB" id="A0A913Y4C9"/>
<dbReference type="SMART" id="SM00327">
    <property type="entry name" value="VWA"/>
    <property type="match status" value="1"/>
</dbReference>
<proteinExistence type="predicted"/>
<dbReference type="PANTHER" id="PTHR47763">
    <property type="entry name" value="ALPHA-PROTEIN KINASE VWKA"/>
    <property type="match status" value="1"/>
</dbReference>
<dbReference type="OMA" id="GCEPSVD"/>
<name>A0A913Y4C9_EXADI</name>
<evidence type="ECO:0000256" key="3">
    <source>
        <dbReference type="ARBA" id="ARBA00022729"/>
    </source>
</evidence>
<keyword evidence="2" id="KW-0964">Secreted</keyword>
<dbReference type="InterPro" id="IPR002035">
    <property type="entry name" value="VWF_A"/>
</dbReference>
<dbReference type="InterPro" id="IPR052969">
    <property type="entry name" value="Thr-specific_kinase-like"/>
</dbReference>
<dbReference type="GeneID" id="110252439"/>